<name>A0A7C8I0B8_9PLEO</name>
<dbReference type="AlphaFoldDB" id="A0A7C8I0B8"/>
<accession>A0A7C8I0B8</accession>
<dbReference type="Proteomes" id="UP000481861">
    <property type="component" value="Unassembled WGS sequence"/>
</dbReference>
<organism evidence="2 3">
    <name type="scientific">Massariosphaeria phaeospora</name>
    <dbReference type="NCBI Taxonomy" id="100035"/>
    <lineage>
        <taxon>Eukaryota</taxon>
        <taxon>Fungi</taxon>
        <taxon>Dikarya</taxon>
        <taxon>Ascomycota</taxon>
        <taxon>Pezizomycotina</taxon>
        <taxon>Dothideomycetes</taxon>
        <taxon>Pleosporomycetidae</taxon>
        <taxon>Pleosporales</taxon>
        <taxon>Pleosporales incertae sedis</taxon>
        <taxon>Massariosphaeria</taxon>
    </lineage>
</organism>
<evidence type="ECO:0000313" key="2">
    <source>
        <dbReference type="EMBL" id="KAF2867188.1"/>
    </source>
</evidence>
<keyword evidence="3" id="KW-1185">Reference proteome</keyword>
<evidence type="ECO:0000256" key="1">
    <source>
        <dbReference type="SAM" id="MobiDB-lite"/>
    </source>
</evidence>
<feature type="compositionally biased region" description="Polar residues" evidence="1">
    <location>
        <begin position="258"/>
        <end position="272"/>
    </location>
</feature>
<sequence length="415" mass="47127">MERPTEAMEHPTEATLLWRLRKLEQIPPRMLAQWELQVTPSVPVIRIEDWTDDCEGYPITTLYVRGDHELDFELAYKKIIHLKDHRGRGTVKRVPGTRITHSVQRQCNAAFIKRFWECAALLVDYYLDFVDHDSPLMQTVWYDMLEQFQLASRRPHYPRVFEKTCDHAGDFVEAYNKTMELINACLTYQTDPRADVVHSNATLVDDKVLGYLGDYRAGLTPWQQFLYNDSPGFTVPTSSRQYPHDVAQASGTVPPDDTPQSSQAAQSKDTTCVQHVPTGGLAIIQRHTERIRALTLKVAQESEDDRSEAEILSEFDHQSLKVEQPHSYTSLDGNQVHIQPMHPTRQGGMTPIRGAGVEDADLKAKEPTLNMLDEAVGKLRRMEPFSYPIGNVSFPVVSVTTSGTSKAKGDLYKSW</sequence>
<gene>
    <name evidence="2" type="ORF">BDV95DRAFT_622432</name>
</gene>
<evidence type="ECO:0000313" key="3">
    <source>
        <dbReference type="Proteomes" id="UP000481861"/>
    </source>
</evidence>
<reference evidence="2 3" key="1">
    <citation type="submission" date="2020-01" db="EMBL/GenBank/DDBJ databases">
        <authorList>
            <consortium name="DOE Joint Genome Institute"/>
            <person name="Haridas S."/>
            <person name="Albert R."/>
            <person name="Binder M."/>
            <person name="Bloem J."/>
            <person name="Labutti K."/>
            <person name="Salamov A."/>
            <person name="Andreopoulos B."/>
            <person name="Baker S.E."/>
            <person name="Barry K."/>
            <person name="Bills G."/>
            <person name="Bluhm B.H."/>
            <person name="Cannon C."/>
            <person name="Castanera R."/>
            <person name="Culley D.E."/>
            <person name="Daum C."/>
            <person name="Ezra D."/>
            <person name="Gonzalez J.B."/>
            <person name="Henrissat B."/>
            <person name="Kuo A."/>
            <person name="Liang C."/>
            <person name="Lipzen A."/>
            <person name="Lutzoni F."/>
            <person name="Magnuson J."/>
            <person name="Mondo S."/>
            <person name="Nolan M."/>
            <person name="Ohm R."/>
            <person name="Pangilinan J."/>
            <person name="Park H.-J.H."/>
            <person name="Ramirez L."/>
            <person name="Alfaro M."/>
            <person name="Sun H."/>
            <person name="Tritt A."/>
            <person name="Yoshinaga Y."/>
            <person name="Zwiers L.-H.L."/>
            <person name="Turgeon B.G."/>
            <person name="Goodwin S.B."/>
            <person name="Spatafora J.W."/>
            <person name="Crous P.W."/>
            <person name="Grigoriev I.V."/>
        </authorList>
    </citation>
    <scope>NUCLEOTIDE SEQUENCE [LARGE SCALE GENOMIC DNA]</scope>
    <source>
        <strain evidence="2 3">CBS 611.86</strain>
    </source>
</reference>
<proteinExistence type="predicted"/>
<comment type="caution">
    <text evidence="2">The sequence shown here is derived from an EMBL/GenBank/DDBJ whole genome shotgun (WGS) entry which is preliminary data.</text>
</comment>
<protein>
    <submittedName>
        <fullName evidence="2">Uncharacterized protein</fullName>
    </submittedName>
</protein>
<dbReference type="OrthoDB" id="21072at2759"/>
<dbReference type="EMBL" id="JAADJZ010000024">
    <property type="protein sequence ID" value="KAF2867188.1"/>
    <property type="molecule type" value="Genomic_DNA"/>
</dbReference>
<feature type="region of interest" description="Disordered" evidence="1">
    <location>
        <begin position="245"/>
        <end position="272"/>
    </location>
</feature>